<dbReference type="PATRIC" id="fig|442.7.peg.27"/>
<reference evidence="1 2" key="1">
    <citation type="submission" date="2015-06" db="EMBL/GenBank/DDBJ databases">
        <title>Improved classification and identification of acetic acid bacteria using matrix-assisted laser desorption/ionization time-of-flight mass spectrometry; Gluconobacter nephelii and Gluconobacter uchimurae are later heterotypic synonyms of Gluconobacter japonicus and Gluconobacter oxydans, respectively.</title>
        <authorList>
            <person name="Li L."/>
            <person name="Cleenwerck I."/>
            <person name="De Vuyst L."/>
            <person name="Vandamme P."/>
        </authorList>
    </citation>
    <scope>NUCLEOTIDE SEQUENCE [LARGE SCALE GENOMIC DNA]</scope>
    <source>
        <strain evidence="1 2">LMG 1764</strain>
    </source>
</reference>
<proteinExistence type="predicted"/>
<name>A0A149QPW0_9PROT</name>
<evidence type="ECO:0000313" key="2">
    <source>
        <dbReference type="Proteomes" id="UP000075573"/>
    </source>
</evidence>
<dbReference type="RefSeq" id="WP_062497846.1">
    <property type="nucleotide sequence ID" value="NZ_LHZB01000121.1"/>
</dbReference>
<organism evidence="1 2">
    <name type="scientific">Gluconobacter potus</name>
    <dbReference type="NCBI Taxonomy" id="2724927"/>
    <lineage>
        <taxon>Bacteria</taxon>
        <taxon>Pseudomonadati</taxon>
        <taxon>Pseudomonadota</taxon>
        <taxon>Alphaproteobacteria</taxon>
        <taxon>Acetobacterales</taxon>
        <taxon>Acetobacteraceae</taxon>
        <taxon>Gluconobacter</taxon>
    </lineage>
</organism>
<dbReference type="SUPFAM" id="SSF160719">
    <property type="entry name" value="gpW/gp25-like"/>
    <property type="match status" value="1"/>
</dbReference>
<dbReference type="AlphaFoldDB" id="A0A149QPW0"/>
<gene>
    <name evidence="1" type="ORF">AD929_15605</name>
</gene>
<evidence type="ECO:0000313" key="1">
    <source>
        <dbReference type="EMBL" id="KXU99223.1"/>
    </source>
</evidence>
<comment type="caution">
    <text evidence="1">The sequence shown here is derived from an EMBL/GenBank/DDBJ whole genome shotgun (WGS) entry which is preliminary data.</text>
</comment>
<dbReference type="Gene3D" id="3.10.450.40">
    <property type="match status" value="1"/>
</dbReference>
<sequence length="121" mass="12728">MSALSHTIGGDLVLTTGAALATVSDAEETRQKILRRLCTNPGGYLWHLDYGAGLAAMVGKAMDAGTIQSVVQQQMATESGVDQTQPVTVTVTSTPSGLFRCDVSYTDSQTQTIQALTYQAS</sequence>
<dbReference type="Proteomes" id="UP000075573">
    <property type="component" value="Unassembled WGS sequence"/>
</dbReference>
<accession>A0A149QPW0</accession>
<protein>
    <submittedName>
        <fullName evidence="1">Phage tail protein</fullName>
    </submittedName>
</protein>
<dbReference type="EMBL" id="LHZB01000121">
    <property type="protein sequence ID" value="KXU99223.1"/>
    <property type="molecule type" value="Genomic_DNA"/>
</dbReference>